<feature type="region of interest" description="Disordered" evidence="1">
    <location>
        <begin position="316"/>
        <end position="347"/>
    </location>
</feature>
<feature type="domain" description="PCIF1 WW" evidence="2">
    <location>
        <begin position="502"/>
        <end position="579"/>
    </location>
</feature>
<dbReference type="GO" id="GO:0016422">
    <property type="term" value="F:mRNA (2'-O-methyladenosine-N6-)-methyltransferase activity"/>
    <property type="evidence" value="ECO:0007669"/>
    <property type="project" value="InterPro"/>
</dbReference>
<dbReference type="InterPro" id="IPR022035">
    <property type="entry name" value="PCIF1_WW"/>
</dbReference>
<dbReference type="GO" id="GO:0099122">
    <property type="term" value="F:RNA polymerase II C-terminal domain binding"/>
    <property type="evidence" value="ECO:0007669"/>
    <property type="project" value="InterPro"/>
</dbReference>
<feature type="domain" description="PCIF1 WW" evidence="2">
    <location>
        <begin position="372"/>
        <end position="475"/>
    </location>
</feature>
<dbReference type="PANTHER" id="PTHR21727">
    <property type="entry name" value="PHOSPHORYLATED CTD INTERACTING FACTOR 1"/>
    <property type="match status" value="1"/>
</dbReference>
<accession>A0A7S4EEX9</accession>
<reference evidence="3" key="1">
    <citation type="submission" date="2021-01" db="EMBL/GenBank/DDBJ databases">
        <authorList>
            <person name="Corre E."/>
            <person name="Pelletier E."/>
            <person name="Niang G."/>
            <person name="Scheremetjew M."/>
            <person name="Finn R."/>
            <person name="Kale V."/>
            <person name="Holt S."/>
            <person name="Cochrane G."/>
            <person name="Meng A."/>
            <person name="Brown T."/>
            <person name="Cohen L."/>
        </authorList>
    </citation>
    <scope>NUCLEOTIDE SEQUENCE</scope>
    <source>
        <strain evidence="3">10249 10 AB</strain>
    </source>
</reference>
<evidence type="ECO:0000259" key="2">
    <source>
        <dbReference type="Pfam" id="PF12237"/>
    </source>
</evidence>
<gene>
    <name evidence="3" type="ORF">PAUS00366_LOCUS957</name>
</gene>
<feature type="region of interest" description="Disordered" evidence="1">
    <location>
        <begin position="672"/>
        <end position="718"/>
    </location>
</feature>
<dbReference type="EMBL" id="HBIX01001270">
    <property type="protein sequence ID" value="CAE0708237.1"/>
    <property type="molecule type" value="Transcribed_RNA"/>
</dbReference>
<sequence length="759" mass="86431">MAVRGRDADDMIALLMHEMGEQRGYQNDRTGDEEISEGGNIRNNDGKIDKGDGLLPRNLQQQRTSHRRLIPELSNYPDNTYEAGSQSIWNPMVMGNCGSSLAHSKTDEPNQWFSYMMPTNPRIEVIRRRVFEKFRQETQTMLQEFQTKNLSFSPHSSSNNSSSSFSKNKNKLPIPSMIDKWHMDAKLDERNFLLKKMAASKSSNSQENNSTYINPSSTSTFTAQIIREITRIKQQGKHVYDPILLNKHAPSIFVENILKPQVQKMWEQNRQDRNNNSQFPPKFNKKAQQVQRGLFRLICEAIDSFETQLLQDARQESTRSTTTFKSRKGNNNSSKLPKISRTPIDDDPSSASLVRVTFSGVSLKLHPAYLEKLQRLYDRTKERRQQRIDPKSSSDIYLNLSFEEALFCLLCRYDMIQGSGLQAGVPGAIMDALLKRFDCRMECFASPLNCRYDKFASAFVDVDAPFGSQGSFFELPFSLDDGECDDLSGGNDDNDNDSLSSQDRAICYEANPPFCEGLILQLSDKIERVLTPQLKQRPIMFVVFVPAWRESECYQALLTNDRLTQHLILKQGEHWYAEGTQHRRKDSFRVASFDTSILFYQNEPAKKLWNLQSLQGKENIILDELTKAFGQDPGTMQKDHQIILNGQNNGTVKSTILDASVAPALESAVGRASLSTGDRKKQIKNSRTVSSSTRKPKKEKDCTKEKKRKWNQQEEGKAQMDLLASLGLSSMAAESTVTKMLKSDTGEKVTRKKKTRRKM</sequence>
<dbReference type="PANTHER" id="PTHR21727:SF0">
    <property type="entry name" value="MRNA (2'-O-METHYLADENOSINE-N(6)-)-METHYLTRANSFERASE"/>
    <property type="match status" value="1"/>
</dbReference>
<feature type="region of interest" description="Disordered" evidence="1">
    <location>
        <begin position="737"/>
        <end position="759"/>
    </location>
</feature>
<evidence type="ECO:0000256" key="1">
    <source>
        <dbReference type="SAM" id="MobiDB-lite"/>
    </source>
</evidence>
<feature type="region of interest" description="Disordered" evidence="1">
    <location>
        <begin position="148"/>
        <end position="169"/>
    </location>
</feature>
<organism evidence="3">
    <name type="scientific">Pseudo-nitzschia australis</name>
    <dbReference type="NCBI Taxonomy" id="44445"/>
    <lineage>
        <taxon>Eukaryota</taxon>
        <taxon>Sar</taxon>
        <taxon>Stramenopiles</taxon>
        <taxon>Ochrophyta</taxon>
        <taxon>Bacillariophyta</taxon>
        <taxon>Bacillariophyceae</taxon>
        <taxon>Bacillariophycidae</taxon>
        <taxon>Bacillariales</taxon>
        <taxon>Bacillariaceae</taxon>
        <taxon>Pseudo-nitzschia</taxon>
    </lineage>
</organism>
<name>A0A7S4EEX9_9STRA</name>
<dbReference type="Pfam" id="PF12237">
    <property type="entry name" value="PCIF1_WW"/>
    <property type="match status" value="2"/>
</dbReference>
<dbReference type="AlphaFoldDB" id="A0A7S4EEX9"/>
<evidence type="ECO:0000313" key="3">
    <source>
        <dbReference type="EMBL" id="CAE0708237.1"/>
    </source>
</evidence>
<proteinExistence type="predicted"/>
<protein>
    <recommendedName>
        <fullName evidence="2">PCIF1 WW domain-containing protein</fullName>
    </recommendedName>
</protein>
<dbReference type="InterPro" id="IPR039881">
    <property type="entry name" value="PCIF1-like"/>
</dbReference>
<feature type="compositionally biased region" description="Basic residues" evidence="1">
    <location>
        <begin position="750"/>
        <end position="759"/>
    </location>
</feature>
<feature type="region of interest" description="Disordered" evidence="1">
    <location>
        <begin position="22"/>
        <end position="55"/>
    </location>
</feature>